<dbReference type="Proteomes" id="UP000002586">
    <property type="component" value="Chromosome"/>
</dbReference>
<dbReference type="KEGG" id="mgm:Mmc1_0985"/>
<gene>
    <name evidence="2" type="ordered locus">Mmc1_0985</name>
</gene>
<dbReference type="HOGENOM" id="CLU_1347560_0_0_5"/>
<feature type="region of interest" description="Disordered" evidence="1">
    <location>
        <begin position="26"/>
        <end position="71"/>
    </location>
</feature>
<reference evidence="2 3" key="2">
    <citation type="journal article" date="2012" name="Int. J. Syst. Evol. Microbiol.">
        <title>Magnetococcus marinus gen. nov., sp. nov., a marine, magnetotactic bacterium that represents a novel lineage (Magnetococcaceae fam. nov.; Magnetococcales ord. nov.) at the base of the Alphaproteobacteria.</title>
        <authorList>
            <person name="Bazylinski D.A."/>
            <person name="Williams T.J."/>
            <person name="Lefevre C.T."/>
            <person name="Berg R.J."/>
            <person name="Zhang C.L."/>
            <person name="Bowser S.S."/>
            <person name="Dean A.J."/>
            <person name="Beveridge T.J."/>
        </authorList>
    </citation>
    <scope>NUCLEOTIDE SEQUENCE [LARGE SCALE GENOMIC DNA]</scope>
    <source>
        <strain evidence="3">ATCC BAA-1437 / JCM 17883 / MC-1</strain>
    </source>
</reference>
<name>A0L6B0_MAGMM</name>
<reference evidence="3" key="1">
    <citation type="journal article" date="2009" name="Appl. Environ. Microbiol.">
        <title>Complete genome sequence of the chemolithoautotrophic marine magnetotactic coccus strain MC-1.</title>
        <authorList>
            <person name="Schubbe S."/>
            <person name="Williams T.J."/>
            <person name="Xie G."/>
            <person name="Kiss H.E."/>
            <person name="Brettin T.S."/>
            <person name="Martinez D."/>
            <person name="Ross C.A."/>
            <person name="Schuler D."/>
            <person name="Cox B.L."/>
            <person name="Nealson K.H."/>
            <person name="Bazylinski D.A."/>
        </authorList>
    </citation>
    <scope>NUCLEOTIDE SEQUENCE [LARGE SCALE GENOMIC DNA]</scope>
    <source>
        <strain evidence="3">ATCC BAA-1437 / JCM 17883 / MC-1</strain>
    </source>
</reference>
<accession>A0L6B0</accession>
<feature type="compositionally biased region" description="Basic residues" evidence="1">
    <location>
        <begin position="53"/>
        <end position="62"/>
    </location>
</feature>
<dbReference type="RefSeq" id="WP_011712660.1">
    <property type="nucleotide sequence ID" value="NC_008576.1"/>
</dbReference>
<keyword evidence="3" id="KW-1185">Reference proteome</keyword>
<evidence type="ECO:0000313" key="3">
    <source>
        <dbReference type="Proteomes" id="UP000002586"/>
    </source>
</evidence>
<dbReference type="EMBL" id="CP000471">
    <property type="protein sequence ID" value="ABK43503.1"/>
    <property type="molecule type" value="Genomic_DNA"/>
</dbReference>
<sequence>MVERSSNYTQLISQAQHKLEEAEYKRLHGGEAVPKRKDMPPSGWVSMADYVLKGKRPPRKQPKPSLPDLPKPTRWVEMYQFELQGMRPPKKVVNERDFLPAFLRNPPPPPEPPPEQSITVFDALAEVYQVTRMADSVVFRTLNQLAAECAQEQAQGIRDIPSAHRCQMDLQEVSTRYAAKVEEICDWYLENYFRDIRNPNELA</sequence>
<dbReference type="AlphaFoldDB" id="A0L6B0"/>
<dbReference type="STRING" id="156889.Mmc1_0985"/>
<evidence type="ECO:0000256" key="1">
    <source>
        <dbReference type="SAM" id="MobiDB-lite"/>
    </source>
</evidence>
<organism evidence="2 3">
    <name type="scientific">Magnetococcus marinus (strain ATCC BAA-1437 / JCM 17883 / MC-1)</name>
    <dbReference type="NCBI Taxonomy" id="156889"/>
    <lineage>
        <taxon>Bacteria</taxon>
        <taxon>Pseudomonadati</taxon>
        <taxon>Pseudomonadota</taxon>
        <taxon>Magnetococcia</taxon>
        <taxon>Magnetococcales</taxon>
        <taxon>Magnetococcaceae</taxon>
        <taxon>Magnetococcus</taxon>
    </lineage>
</organism>
<feature type="compositionally biased region" description="Basic and acidic residues" evidence="1">
    <location>
        <begin position="26"/>
        <end position="39"/>
    </location>
</feature>
<protein>
    <submittedName>
        <fullName evidence="2">Uncharacterized protein</fullName>
    </submittedName>
</protein>
<dbReference type="OrthoDB" id="9947221at2"/>
<proteinExistence type="predicted"/>
<evidence type="ECO:0000313" key="2">
    <source>
        <dbReference type="EMBL" id="ABK43503.1"/>
    </source>
</evidence>